<dbReference type="GO" id="GO:0005886">
    <property type="term" value="C:plasma membrane"/>
    <property type="evidence" value="ECO:0007669"/>
    <property type="project" value="TreeGrafter"/>
</dbReference>
<gene>
    <name evidence="7" type="ordered locus">Ecym_6024</name>
</gene>
<dbReference type="GO" id="GO:0035879">
    <property type="term" value="P:plasma membrane lactate transport"/>
    <property type="evidence" value="ECO:0007669"/>
    <property type="project" value="TreeGrafter"/>
</dbReference>
<dbReference type="PANTHER" id="PTHR23508:SF10">
    <property type="entry name" value="CARBOXYLIC ACID TRANSPORTER PROTEIN HOMOLOG"/>
    <property type="match status" value="1"/>
</dbReference>
<dbReference type="AlphaFoldDB" id="G8JUV0"/>
<dbReference type="GO" id="GO:0015355">
    <property type="term" value="F:secondary active monocarboxylate transmembrane transporter activity"/>
    <property type="evidence" value="ECO:0007669"/>
    <property type="project" value="TreeGrafter"/>
</dbReference>
<dbReference type="STRING" id="931890.G8JUV0"/>
<evidence type="ECO:0000259" key="6">
    <source>
        <dbReference type="PROSITE" id="PS50850"/>
    </source>
</evidence>
<dbReference type="Pfam" id="PF00083">
    <property type="entry name" value="Sugar_tr"/>
    <property type="match status" value="1"/>
</dbReference>
<feature type="transmembrane region" description="Helical" evidence="5">
    <location>
        <begin position="327"/>
        <end position="345"/>
    </location>
</feature>
<dbReference type="eggNOG" id="ENOG502QPK1">
    <property type="taxonomic scope" value="Eukaryota"/>
</dbReference>
<name>G8JUV0_ERECY</name>
<dbReference type="SUPFAM" id="SSF103473">
    <property type="entry name" value="MFS general substrate transporter"/>
    <property type="match status" value="1"/>
</dbReference>
<keyword evidence="2 5" id="KW-0812">Transmembrane</keyword>
<dbReference type="EMBL" id="CP002502">
    <property type="protein sequence ID" value="AET40429.1"/>
    <property type="molecule type" value="Genomic_DNA"/>
</dbReference>
<feature type="domain" description="Major facilitator superfamily (MFS) profile" evidence="6">
    <location>
        <begin position="46"/>
        <end position="451"/>
    </location>
</feature>
<feature type="transmembrane region" description="Helical" evidence="5">
    <location>
        <begin position="166"/>
        <end position="191"/>
    </location>
</feature>
<keyword evidence="4 5" id="KW-0472">Membrane</keyword>
<feature type="transmembrane region" description="Helical" evidence="5">
    <location>
        <begin position="137"/>
        <end position="154"/>
    </location>
</feature>
<comment type="subcellular location">
    <subcellularLocation>
        <location evidence="1">Membrane</location>
        <topology evidence="1">Multi-pass membrane protein</topology>
    </subcellularLocation>
</comment>
<dbReference type="HOGENOM" id="CLU_001265_46_1_1"/>
<evidence type="ECO:0000313" key="7">
    <source>
        <dbReference type="EMBL" id="AET40429.1"/>
    </source>
</evidence>
<evidence type="ECO:0000313" key="8">
    <source>
        <dbReference type="Proteomes" id="UP000006790"/>
    </source>
</evidence>
<dbReference type="OMA" id="CAWSGWI"/>
<evidence type="ECO:0000256" key="3">
    <source>
        <dbReference type="ARBA" id="ARBA00022989"/>
    </source>
</evidence>
<evidence type="ECO:0000256" key="5">
    <source>
        <dbReference type="SAM" id="Phobius"/>
    </source>
</evidence>
<accession>G8JUV0</accession>
<feature type="transmembrane region" description="Helical" evidence="5">
    <location>
        <begin position="44"/>
        <end position="68"/>
    </location>
</feature>
<dbReference type="PANTHER" id="PTHR23508">
    <property type="entry name" value="CARBOXYLIC ACID TRANSPORTER PROTEIN HOMOLOG"/>
    <property type="match status" value="1"/>
</dbReference>
<evidence type="ECO:0000256" key="2">
    <source>
        <dbReference type="ARBA" id="ARBA00022692"/>
    </source>
</evidence>
<dbReference type="KEGG" id="erc:Ecym_6024"/>
<dbReference type="InParanoid" id="G8JUV0"/>
<dbReference type="CDD" id="cd17316">
    <property type="entry name" value="MFS_SV2_like"/>
    <property type="match status" value="1"/>
</dbReference>
<sequence>MGKVKDYLRGRVVELLPKRDLKWKDVRQEMNPIPVLRLINSRTWLFVLSAFGSLTIEATDFFIVALNVKKLSGDFNVKTASITWGITLALMTRTIGAVIFGYVGDRYGQKTSFLVNLSIMMALQIIIGFATSFRYFLACRALFGIALGGCFGTATTQCLDDLPKEAYGWVSGVFQQAYALGYLCAVVLTRALADTTHKTWRSCFWFVSGTTLMMLIFRTMLPETDAFLERKRIKEQKKLNNEQTTSTIMQIYQSFVKEWYMVIYMVLLMIGFNYFSHASQDLFPTMLTNQLGFSADRSTVTNCLANIGAITGGIVLPHFSSLSSRRFIIILAVLLAACVVYPWGFIHDNSINASVFFLQMFVQGSWGLVPFHLHALAPASETQSFFIGVSYQLGNLASSAASTIESTLGERYPIKTESGEILHNYGLVMAILVYATIGYMLIVVFFGPESNPNRTDLSSDIEEKSDVIISLHSHVGNKKGEYDDGKDSI</sequence>
<dbReference type="InterPro" id="IPR005828">
    <property type="entry name" value="MFS_sugar_transport-like"/>
</dbReference>
<dbReference type="PROSITE" id="PS50850">
    <property type="entry name" value="MFS"/>
    <property type="match status" value="1"/>
</dbReference>
<feature type="transmembrane region" description="Helical" evidence="5">
    <location>
        <begin position="113"/>
        <end position="130"/>
    </location>
</feature>
<dbReference type="InterPro" id="IPR020846">
    <property type="entry name" value="MFS_dom"/>
</dbReference>
<organism evidence="7 8">
    <name type="scientific">Eremothecium cymbalariae (strain CBS 270.75 / DBVPG 7215 / KCTC 17166 / NRRL Y-17582)</name>
    <name type="common">Yeast</name>
    <dbReference type="NCBI Taxonomy" id="931890"/>
    <lineage>
        <taxon>Eukaryota</taxon>
        <taxon>Fungi</taxon>
        <taxon>Dikarya</taxon>
        <taxon>Ascomycota</taxon>
        <taxon>Saccharomycotina</taxon>
        <taxon>Saccharomycetes</taxon>
        <taxon>Saccharomycetales</taxon>
        <taxon>Saccharomycetaceae</taxon>
        <taxon>Eremothecium</taxon>
    </lineage>
</organism>
<feature type="transmembrane region" description="Helical" evidence="5">
    <location>
        <begin position="424"/>
        <end position="446"/>
    </location>
</feature>
<protein>
    <recommendedName>
        <fullName evidence="6">Major facilitator superfamily (MFS) profile domain-containing protein</fullName>
    </recommendedName>
</protein>
<dbReference type="Proteomes" id="UP000006790">
    <property type="component" value="Chromosome 6"/>
</dbReference>
<dbReference type="GeneID" id="11472158"/>
<evidence type="ECO:0000256" key="4">
    <source>
        <dbReference type="ARBA" id="ARBA00023136"/>
    </source>
</evidence>
<keyword evidence="8" id="KW-1185">Reference proteome</keyword>
<evidence type="ECO:0000256" key="1">
    <source>
        <dbReference type="ARBA" id="ARBA00004141"/>
    </source>
</evidence>
<keyword evidence="3 5" id="KW-1133">Transmembrane helix</keyword>
<dbReference type="RefSeq" id="XP_003647246.1">
    <property type="nucleotide sequence ID" value="XM_003647198.1"/>
</dbReference>
<proteinExistence type="predicted"/>
<dbReference type="Gene3D" id="1.20.1250.20">
    <property type="entry name" value="MFS general substrate transporter like domains"/>
    <property type="match status" value="1"/>
</dbReference>
<feature type="transmembrane region" description="Helical" evidence="5">
    <location>
        <begin position="80"/>
        <end position="101"/>
    </location>
</feature>
<feature type="transmembrane region" description="Helical" evidence="5">
    <location>
        <begin position="259"/>
        <end position="276"/>
    </location>
</feature>
<feature type="transmembrane region" description="Helical" evidence="5">
    <location>
        <begin position="203"/>
        <end position="221"/>
    </location>
</feature>
<dbReference type="OrthoDB" id="5296287at2759"/>
<reference evidence="8" key="1">
    <citation type="journal article" date="2012" name="G3 (Bethesda)">
        <title>Pichia sorbitophila, an interspecies yeast hybrid reveals early steps of genome resolution following polyploidization.</title>
        <authorList>
            <person name="Leh Louis V."/>
            <person name="Despons L."/>
            <person name="Friedrich A."/>
            <person name="Martin T."/>
            <person name="Durrens P."/>
            <person name="Casaregola S."/>
            <person name="Neuveglise C."/>
            <person name="Fairhead C."/>
            <person name="Marck C."/>
            <person name="Cruz J.A."/>
            <person name="Straub M.L."/>
            <person name="Kugler V."/>
            <person name="Sacerdot C."/>
            <person name="Uzunov Z."/>
            <person name="Thierry A."/>
            <person name="Weiss S."/>
            <person name="Bleykasten C."/>
            <person name="De Montigny J."/>
            <person name="Jacques N."/>
            <person name="Jung P."/>
            <person name="Lemaire M."/>
            <person name="Mallet S."/>
            <person name="Morel G."/>
            <person name="Richard G.F."/>
            <person name="Sarkar A."/>
            <person name="Savel G."/>
            <person name="Schacherer J."/>
            <person name="Seret M.L."/>
            <person name="Talla E."/>
            <person name="Samson G."/>
            <person name="Jubin C."/>
            <person name="Poulain J."/>
            <person name="Vacherie B."/>
            <person name="Barbe V."/>
            <person name="Pelletier E."/>
            <person name="Sherman D.J."/>
            <person name="Westhof E."/>
            <person name="Weissenbach J."/>
            <person name="Baret P.V."/>
            <person name="Wincker P."/>
            <person name="Gaillardin C."/>
            <person name="Dujon B."/>
            <person name="Souciet J.L."/>
        </authorList>
    </citation>
    <scope>NUCLEOTIDE SEQUENCE [LARGE SCALE GENOMIC DNA]</scope>
    <source>
        <strain evidence="8">CBS 270.75 / DBVPG 7215 / KCTC 17166 / NRRL Y-17582</strain>
    </source>
</reference>
<dbReference type="InterPro" id="IPR036259">
    <property type="entry name" value="MFS_trans_sf"/>
</dbReference>
<dbReference type="FunCoup" id="G8JUV0">
    <property type="interactions" value="59"/>
</dbReference>